<accession>A0A2V4ATW0</accession>
<name>A0A2V4ATW0_9PSEU</name>
<dbReference type="InterPro" id="IPR029032">
    <property type="entry name" value="AhpD-like"/>
</dbReference>
<feature type="domain" description="Carboxymuconolactone decarboxylase-like" evidence="1">
    <location>
        <begin position="179"/>
        <end position="264"/>
    </location>
</feature>
<dbReference type="Pfam" id="PF02627">
    <property type="entry name" value="CMD"/>
    <property type="match status" value="2"/>
</dbReference>
<comment type="caution">
    <text evidence="2">The sequence shown here is derived from an EMBL/GenBank/DDBJ whole genome shotgun (WGS) entry which is preliminary data.</text>
</comment>
<dbReference type="PANTHER" id="PTHR33930:SF2">
    <property type="entry name" value="BLR3452 PROTEIN"/>
    <property type="match status" value="1"/>
</dbReference>
<dbReference type="GO" id="GO:0051920">
    <property type="term" value="F:peroxiredoxin activity"/>
    <property type="evidence" value="ECO:0007669"/>
    <property type="project" value="InterPro"/>
</dbReference>
<organism evidence="2 3">
    <name type="scientific">Prauserella muralis</name>
    <dbReference type="NCBI Taxonomy" id="588067"/>
    <lineage>
        <taxon>Bacteria</taxon>
        <taxon>Bacillati</taxon>
        <taxon>Actinomycetota</taxon>
        <taxon>Actinomycetes</taxon>
        <taxon>Pseudonocardiales</taxon>
        <taxon>Pseudonocardiaceae</taxon>
        <taxon>Prauserella</taxon>
    </lineage>
</organism>
<dbReference type="OrthoDB" id="9980418at2"/>
<proteinExistence type="predicted"/>
<evidence type="ECO:0000259" key="1">
    <source>
        <dbReference type="Pfam" id="PF02627"/>
    </source>
</evidence>
<dbReference type="EMBL" id="MASW01000004">
    <property type="protein sequence ID" value="PXY24682.1"/>
    <property type="molecule type" value="Genomic_DNA"/>
</dbReference>
<feature type="domain" description="Carboxymuconolactone decarboxylase-like" evidence="1">
    <location>
        <begin position="48"/>
        <end position="115"/>
    </location>
</feature>
<keyword evidence="3" id="KW-1185">Reference proteome</keyword>
<dbReference type="RefSeq" id="WP_112282664.1">
    <property type="nucleotide sequence ID" value="NZ_MASW01000004.1"/>
</dbReference>
<dbReference type="SUPFAM" id="SSF69118">
    <property type="entry name" value="AhpD-like"/>
    <property type="match status" value="2"/>
</dbReference>
<dbReference type="PANTHER" id="PTHR33930">
    <property type="entry name" value="ALKYL HYDROPEROXIDE REDUCTASE AHPD"/>
    <property type="match status" value="1"/>
</dbReference>
<evidence type="ECO:0000313" key="2">
    <source>
        <dbReference type="EMBL" id="PXY24682.1"/>
    </source>
</evidence>
<dbReference type="InterPro" id="IPR003779">
    <property type="entry name" value="CMD-like"/>
</dbReference>
<gene>
    <name evidence="2" type="ORF">BAY60_19430</name>
</gene>
<evidence type="ECO:0000313" key="3">
    <source>
        <dbReference type="Proteomes" id="UP000249915"/>
    </source>
</evidence>
<dbReference type="Gene3D" id="1.20.1290.10">
    <property type="entry name" value="AhpD-like"/>
    <property type="match status" value="2"/>
</dbReference>
<sequence>MKEEPRSGAALIDQLVSERGDIFREFELLAFERPRTLQFMHQCAGYVHHYAGQTADDQVLSPQFRELIATAQLVARRDHNFAPNHVRRLYRMGVTDCVIIEAAEAVAPVEGWSTIGGVCRAIETANDSSYPAGEMPEGGRPRDLVPFAEMGLPDLGRDHRADGTALLGTWSKVAELDAELARRFETFVAHCLFWSDEERVLPSTARQLIAIAALCARGLAELARQHMRLALDAGADERQILEAVSAVLPMTGSATMVVAIEALRSR</sequence>
<reference evidence="2 3" key="1">
    <citation type="submission" date="2016-07" db="EMBL/GenBank/DDBJ databases">
        <title>Draft genome sequence of Prauserella muralis DSM 45305, isolated from a mould-covered wall in an indoor environment.</title>
        <authorList>
            <person name="Ruckert C."/>
            <person name="Albersmeier A."/>
            <person name="Jiang C.-L."/>
            <person name="Jiang Y."/>
            <person name="Kalinowski J."/>
            <person name="Schneider O."/>
            <person name="Winkler A."/>
            <person name="Zotchev S.B."/>
        </authorList>
    </citation>
    <scope>NUCLEOTIDE SEQUENCE [LARGE SCALE GENOMIC DNA]</scope>
    <source>
        <strain evidence="2 3">DSM 45305</strain>
    </source>
</reference>
<dbReference type="AlphaFoldDB" id="A0A2V4ATW0"/>
<dbReference type="Proteomes" id="UP000249915">
    <property type="component" value="Unassembled WGS sequence"/>
</dbReference>
<protein>
    <recommendedName>
        <fullName evidence="1">Carboxymuconolactone decarboxylase-like domain-containing protein</fullName>
    </recommendedName>
</protein>